<evidence type="ECO:0000313" key="3">
    <source>
        <dbReference type="WBParaSite" id="L893_g17349.t1"/>
    </source>
</evidence>
<accession>A0A1I7YKW7</accession>
<dbReference type="AlphaFoldDB" id="A0A1I7YKW7"/>
<feature type="signal peptide" evidence="1">
    <location>
        <begin position="1"/>
        <end position="18"/>
    </location>
</feature>
<reference evidence="3" key="1">
    <citation type="submission" date="2016-11" db="UniProtKB">
        <authorList>
            <consortium name="WormBaseParasite"/>
        </authorList>
    </citation>
    <scope>IDENTIFICATION</scope>
</reference>
<keyword evidence="1" id="KW-0732">Signal</keyword>
<sequence length="111" mass="11921">MLKYAPLLLALIAASVAASDLVTVTIVTKLPESPIMGGAWAAEVHRQLKFESFKNSWLGYGGYFAVRYTVNGDGICEPMFIMAARSIKVSPLISVVDVTCNGAFKARISPP</sequence>
<dbReference type="Proteomes" id="UP000095287">
    <property type="component" value="Unplaced"/>
</dbReference>
<keyword evidence="2" id="KW-1185">Reference proteome</keyword>
<evidence type="ECO:0000256" key="1">
    <source>
        <dbReference type="SAM" id="SignalP"/>
    </source>
</evidence>
<evidence type="ECO:0000313" key="2">
    <source>
        <dbReference type="Proteomes" id="UP000095287"/>
    </source>
</evidence>
<organism evidence="2 3">
    <name type="scientific">Steinernema glaseri</name>
    <dbReference type="NCBI Taxonomy" id="37863"/>
    <lineage>
        <taxon>Eukaryota</taxon>
        <taxon>Metazoa</taxon>
        <taxon>Ecdysozoa</taxon>
        <taxon>Nematoda</taxon>
        <taxon>Chromadorea</taxon>
        <taxon>Rhabditida</taxon>
        <taxon>Tylenchina</taxon>
        <taxon>Panagrolaimomorpha</taxon>
        <taxon>Strongyloidoidea</taxon>
        <taxon>Steinernematidae</taxon>
        <taxon>Steinernema</taxon>
    </lineage>
</organism>
<proteinExistence type="predicted"/>
<name>A0A1I7YKW7_9BILA</name>
<protein>
    <submittedName>
        <fullName evidence="3">Conserved secreted protein</fullName>
    </submittedName>
</protein>
<feature type="chain" id="PRO_5009312362" evidence="1">
    <location>
        <begin position="19"/>
        <end position="111"/>
    </location>
</feature>
<dbReference type="WBParaSite" id="L893_g17349.t1">
    <property type="protein sequence ID" value="L893_g17349.t1"/>
    <property type="gene ID" value="L893_g17349"/>
</dbReference>